<protein>
    <submittedName>
        <fullName evidence="6">GATA zinc finger domain-containing protein 1</fullName>
    </submittedName>
</protein>
<name>A0AAV4QZF0_9ARAC</name>
<dbReference type="PANTHER" id="PTHR13340:SF2">
    <property type="entry name" value="GATA ZINC FINGER DOMAIN-CONTAINING PROTEIN 1"/>
    <property type="match status" value="1"/>
</dbReference>
<dbReference type="PANTHER" id="PTHR13340">
    <property type="entry name" value="GATA ZINC FINGER DOMAIN-CONTAINING"/>
    <property type="match status" value="1"/>
</dbReference>
<evidence type="ECO:0000256" key="5">
    <source>
        <dbReference type="ARBA" id="ARBA00023242"/>
    </source>
</evidence>
<evidence type="ECO:0000313" key="6">
    <source>
        <dbReference type="EMBL" id="GIY14617.1"/>
    </source>
</evidence>
<comment type="caution">
    <text evidence="6">The sequence shown here is derived from an EMBL/GenBank/DDBJ whole genome shotgun (WGS) entry which is preliminary data.</text>
</comment>
<reference evidence="6 7" key="1">
    <citation type="submission" date="2021-06" db="EMBL/GenBank/DDBJ databases">
        <title>Caerostris darwini draft genome.</title>
        <authorList>
            <person name="Kono N."/>
            <person name="Arakawa K."/>
        </authorList>
    </citation>
    <scope>NUCLEOTIDE SEQUENCE [LARGE SCALE GENOMIC DNA]</scope>
</reference>
<organism evidence="6 7">
    <name type="scientific">Caerostris darwini</name>
    <dbReference type="NCBI Taxonomy" id="1538125"/>
    <lineage>
        <taxon>Eukaryota</taxon>
        <taxon>Metazoa</taxon>
        <taxon>Ecdysozoa</taxon>
        <taxon>Arthropoda</taxon>
        <taxon>Chelicerata</taxon>
        <taxon>Arachnida</taxon>
        <taxon>Araneae</taxon>
        <taxon>Araneomorphae</taxon>
        <taxon>Entelegynae</taxon>
        <taxon>Araneoidea</taxon>
        <taxon>Araneidae</taxon>
        <taxon>Caerostris</taxon>
    </lineage>
</organism>
<evidence type="ECO:0000256" key="2">
    <source>
        <dbReference type="ARBA" id="ARBA00022723"/>
    </source>
</evidence>
<dbReference type="GO" id="GO:0005634">
    <property type="term" value="C:nucleus"/>
    <property type="evidence" value="ECO:0007669"/>
    <property type="project" value="UniProtKB-SubCell"/>
</dbReference>
<evidence type="ECO:0000313" key="7">
    <source>
        <dbReference type="Proteomes" id="UP001054837"/>
    </source>
</evidence>
<keyword evidence="2" id="KW-0479">Metal-binding</keyword>
<gene>
    <name evidence="6" type="primary">GATAD1</name>
    <name evidence="6" type="ORF">CDAR_518461</name>
</gene>
<accession>A0AAV4QZF0</accession>
<proteinExistence type="predicted"/>
<sequence length="190" mass="21983">MNGQSICNCTKKNRTNTQKNYISKVNRKTAANIKNKGNRRTKKRSFSFKNKRPILVPVNTGRIQHHGMPLINGDIVSLVNDQRQVRYAQIRCLLQDQYYQNNALITWLFPTEKSFKGQFDPATYIIGHEDNVPRSLDFLEFVCHQPSEYFKSKLQPDTDNLLEPDMGYVLTSKGYKVVTLPCIEYTTDSE</sequence>
<keyword evidence="3" id="KW-0863">Zinc-finger</keyword>
<keyword evidence="5" id="KW-0539">Nucleus</keyword>
<dbReference type="EMBL" id="BPLQ01005389">
    <property type="protein sequence ID" value="GIY14617.1"/>
    <property type="molecule type" value="Genomic_DNA"/>
</dbReference>
<dbReference type="AlphaFoldDB" id="A0AAV4QZF0"/>
<dbReference type="InterPro" id="IPR039050">
    <property type="entry name" value="GATAD1"/>
</dbReference>
<dbReference type="GO" id="GO:0006325">
    <property type="term" value="P:chromatin organization"/>
    <property type="evidence" value="ECO:0007669"/>
    <property type="project" value="TreeGrafter"/>
</dbReference>
<evidence type="ECO:0000256" key="3">
    <source>
        <dbReference type="ARBA" id="ARBA00022771"/>
    </source>
</evidence>
<dbReference type="GO" id="GO:0008270">
    <property type="term" value="F:zinc ion binding"/>
    <property type="evidence" value="ECO:0007669"/>
    <property type="project" value="UniProtKB-KW"/>
</dbReference>
<comment type="subcellular location">
    <subcellularLocation>
        <location evidence="1">Nucleus</location>
    </subcellularLocation>
</comment>
<evidence type="ECO:0000256" key="4">
    <source>
        <dbReference type="ARBA" id="ARBA00022833"/>
    </source>
</evidence>
<evidence type="ECO:0000256" key="1">
    <source>
        <dbReference type="ARBA" id="ARBA00004123"/>
    </source>
</evidence>
<dbReference type="Proteomes" id="UP001054837">
    <property type="component" value="Unassembled WGS sequence"/>
</dbReference>
<keyword evidence="4" id="KW-0862">Zinc</keyword>
<keyword evidence="7" id="KW-1185">Reference proteome</keyword>